<name>A0A4U3M8C3_9ACTN</name>
<dbReference type="InterPro" id="IPR013525">
    <property type="entry name" value="ABC2_TM"/>
</dbReference>
<gene>
    <name evidence="8" type="ORF">FDA94_30495</name>
</gene>
<feature type="domain" description="ABC-2 type transporter transmembrane" evidence="7">
    <location>
        <begin position="5"/>
        <end position="201"/>
    </location>
</feature>
<evidence type="ECO:0000256" key="1">
    <source>
        <dbReference type="ARBA" id="ARBA00004141"/>
    </source>
</evidence>
<comment type="subcellular location">
    <subcellularLocation>
        <location evidence="1">Membrane</location>
        <topology evidence="1">Multi-pass membrane protein</topology>
    </subcellularLocation>
</comment>
<proteinExistence type="predicted"/>
<evidence type="ECO:0000256" key="3">
    <source>
        <dbReference type="ARBA" id="ARBA00022989"/>
    </source>
</evidence>
<feature type="transmembrane region" description="Helical" evidence="6">
    <location>
        <begin position="18"/>
        <end position="40"/>
    </location>
</feature>
<keyword evidence="3 6" id="KW-1133">Transmembrane helix</keyword>
<keyword evidence="9" id="KW-1185">Reference proteome</keyword>
<evidence type="ECO:0000256" key="2">
    <source>
        <dbReference type="ARBA" id="ARBA00022692"/>
    </source>
</evidence>
<evidence type="ECO:0000256" key="6">
    <source>
        <dbReference type="SAM" id="Phobius"/>
    </source>
</evidence>
<evidence type="ECO:0000256" key="5">
    <source>
        <dbReference type="ARBA" id="ARBA00023251"/>
    </source>
</evidence>
<organism evidence="8 9">
    <name type="scientific">Herbidospora galbida</name>
    <dbReference type="NCBI Taxonomy" id="2575442"/>
    <lineage>
        <taxon>Bacteria</taxon>
        <taxon>Bacillati</taxon>
        <taxon>Actinomycetota</taxon>
        <taxon>Actinomycetes</taxon>
        <taxon>Streptosporangiales</taxon>
        <taxon>Streptosporangiaceae</taxon>
        <taxon>Herbidospora</taxon>
    </lineage>
</organism>
<protein>
    <submittedName>
        <fullName evidence="8">ABC transporter permease</fullName>
    </submittedName>
</protein>
<dbReference type="InterPro" id="IPR000412">
    <property type="entry name" value="ABC_2_transport"/>
</dbReference>
<dbReference type="GO" id="GO:0140359">
    <property type="term" value="F:ABC-type transporter activity"/>
    <property type="evidence" value="ECO:0007669"/>
    <property type="project" value="InterPro"/>
</dbReference>
<dbReference type="EMBL" id="SZQA01000036">
    <property type="protein sequence ID" value="TKK84254.1"/>
    <property type="molecule type" value="Genomic_DNA"/>
</dbReference>
<dbReference type="RefSeq" id="WP_137250514.1">
    <property type="nucleotide sequence ID" value="NZ_SZQA01000036.1"/>
</dbReference>
<dbReference type="Pfam" id="PF01061">
    <property type="entry name" value="ABC2_membrane"/>
    <property type="match status" value="1"/>
</dbReference>
<dbReference type="InterPro" id="IPR051328">
    <property type="entry name" value="T7SS_ABC-Transporter"/>
</dbReference>
<feature type="transmembrane region" description="Helical" evidence="6">
    <location>
        <begin position="104"/>
        <end position="125"/>
    </location>
</feature>
<evidence type="ECO:0000313" key="8">
    <source>
        <dbReference type="EMBL" id="TKK84254.1"/>
    </source>
</evidence>
<feature type="transmembrane region" description="Helical" evidence="6">
    <location>
        <begin position="47"/>
        <end position="67"/>
    </location>
</feature>
<dbReference type="GO" id="GO:0046677">
    <property type="term" value="P:response to antibiotic"/>
    <property type="evidence" value="ECO:0007669"/>
    <property type="project" value="UniProtKB-KW"/>
</dbReference>
<accession>A0A4U3M8C3</accession>
<evidence type="ECO:0000259" key="7">
    <source>
        <dbReference type="Pfam" id="PF01061"/>
    </source>
</evidence>
<feature type="transmembrane region" description="Helical" evidence="6">
    <location>
        <begin position="162"/>
        <end position="180"/>
    </location>
</feature>
<dbReference type="OrthoDB" id="63188at2"/>
<feature type="transmembrane region" description="Helical" evidence="6">
    <location>
        <begin position="131"/>
        <end position="150"/>
    </location>
</feature>
<dbReference type="PANTHER" id="PTHR43077">
    <property type="entry name" value="TRANSPORT PERMEASE YVFS-RELATED"/>
    <property type="match status" value="1"/>
</dbReference>
<dbReference type="PANTHER" id="PTHR43077:SF11">
    <property type="entry name" value="TRANSPORT PERMEASE YVFS-RELATED"/>
    <property type="match status" value="1"/>
</dbReference>
<evidence type="ECO:0000256" key="4">
    <source>
        <dbReference type="ARBA" id="ARBA00023136"/>
    </source>
</evidence>
<dbReference type="Proteomes" id="UP000308705">
    <property type="component" value="Unassembled WGS sequence"/>
</dbReference>
<dbReference type="PIRSF" id="PIRSF006648">
    <property type="entry name" value="DrrB"/>
    <property type="match status" value="1"/>
</dbReference>
<reference evidence="8 9" key="1">
    <citation type="submission" date="2019-04" db="EMBL/GenBank/DDBJ databases">
        <title>Herbidospora sp. NEAU-GS14.nov., a novel actinomycete isolated from soil.</title>
        <authorList>
            <person name="Han L."/>
        </authorList>
    </citation>
    <scope>NUCLEOTIDE SEQUENCE [LARGE SCALE GENOMIC DNA]</scope>
    <source>
        <strain evidence="8 9">NEAU-GS14</strain>
    </source>
</reference>
<keyword evidence="2 6" id="KW-0812">Transmembrane</keyword>
<keyword evidence="5" id="KW-0046">Antibiotic resistance</keyword>
<dbReference type="GO" id="GO:0043190">
    <property type="term" value="C:ATP-binding cassette (ABC) transporter complex"/>
    <property type="evidence" value="ECO:0007669"/>
    <property type="project" value="InterPro"/>
</dbReference>
<sequence>MTAYIRLEVRKMLRDHGFIVMSLTLPVVMYLIFSNLALGAQGPEAQAAAAAWSMVGMAAYGALGGAFSNGTGTSEDKALGWLAQLAVLPIPSWRVIAGKAATGAIIVVPSILLVLTAGGLVNGVPLTPFEWVAVTLLLWVGTIPFSLFALGNAYLLSPQNSAAANLAGYISLSVVGGLWFPAANFPGWLQTVSEWSPVAAYANLPWAVLFGEAPSLRSVLILLGWTAAFTLYALYGFRRAGRSG</sequence>
<comment type="caution">
    <text evidence="8">The sequence shown here is derived from an EMBL/GenBank/DDBJ whole genome shotgun (WGS) entry which is preliminary data.</text>
</comment>
<evidence type="ECO:0000313" key="9">
    <source>
        <dbReference type="Proteomes" id="UP000308705"/>
    </source>
</evidence>
<feature type="transmembrane region" description="Helical" evidence="6">
    <location>
        <begin position="219"/>
        <end position="237"/>
    </location>
</feature>
<dbReference type="AlphaFoldDB" id="A0A4U3M8C3"/>
<keyword evidence="4 6" id="KW-0472">Membrane</keyword>